<proteinExistence type="predicted"/>
<comment type="caution">
    <text evidence="1">The sequence shown here is derived from an EMBL/GenBank/DDBJ whole genome shotgun (WGS) entry which is preliminary data.</text>
</comment>
<gene>
    <name evidence="1" type="ORF">HMPREF9151_00702</name>
</gene>
<evidence type="ECO:0000313" key="2">
    <source>
        <dbReference type="Proteomes" id="UP000010433"/>
    </source>
</evidence>
<dbReference type="HOGENOM" id="CLU_3274716_0_0_10"/>
<organism evidence="1 2">
    <name type="scientific">Hoylesella saccharolytica F0055</name>
    <dbReference type="NCBI Taxonomy" id="1127699"/>
    <lineage>
        <taxon>Bacteria</taxon>
        <taxon>Pseudomonadati</taxon>
        <taxon>Bacteroidota</taxon>
        <taxon>Bacteroidia</taxon>
        <taxon>Bacteroidales</taxon>
        <taxon>Prevotellaceae</taxon>
        <taxon>Hoylesella</taxon>
    </lineage>
</organism>
<sequence>MFYPSSLLTDSFLHRKKSFLEDEACIFAFFSRRPRAKRVFC</sequence>
<keyword evidence="2" id="KW-1185">Reference proteome</keyword>
<accession>L1NHG6</accession>
<dbReference type="STRING" id="1127699.HMPREF9151_00702"/>
<dbReference type="Proteomes" id="UP000010433">
    <property type="component" value="Unassembled WGS sequence"/>
</dbReference>
<evidence type="ECO:0000313" key="1">
    <source>
        <dbReference type="EMBL" id="EKY02657.1"/>
    </source>
</evidence>
<protein>
    <submittedName>
        <fullName evidence="1">Uncharacterized protein</fullName>
    </submittedName>
</protein>
<dbReference type="EMBL" id="AMEP01000047">
    <property type="protein sequence ID" value="EKY02657.1"/>
    <property type="molecule type" value="Genomic_DNA"/>
</dbReference>
<reference evidence="1 2" key="1">
    <citation type="submission" date="2012-05" db="EMBL/GenBank/DDBJ databases">
        <authorList>
            <person name="Weinstock G."/>
            <person name="Sodergren E."/>
            <person name="Lobos E.A."/>
            <person name="Fulton L."/>
            <person name="Fulton R."/>
            <person name="Courtney L."/>
            <person name="Fronick C."/>
            <person name="O'Laughlin M."/>
            <person name="Godfrey J."/>
            <person name="Wilson R.M."/>
            <person name="Miner T."/>
            <person name="Farmer C."/>
            <person name="Delehaunty K."/>
            <person name="Cordes M."/>
            <person name="Minx P."/>
            <person name="Tomlinson C."/>
            <person name="Chen J."/>
            <person name="Wollam A."/>
            <person name="Pepin K.H."/>
            <person name="Bhonagiri V."/>
            <person name="Zhang X."/>
            <person name="Suruliraj S."/>
            <person name="Warren W."/>
            <person name="Mitreva M."/>
            <person name="Mardis E.R."/>
            <person name="Wilson R.K."/>
        </authorList>
    </citation>
    <scope>NUCLEOTIDE SEQUENCE [LARGE SCALE GENOMIC DNA]</scope>
    <source>
        <strain evidence="1 2">F0055</strain>
    </source>
</reference>
<name>L1NHG6_9BACT</name>
<dbReference type="AlphaFoldDB" id="L1NHG6"/>